<dbReference type="FunFam" id="3.40.640.10:FF:000033">
    <property type="entry name" value="Aspartate aminotransferase"/>
    <property type="match status" value="1"/>
</dbReference>
<dbReference type="InterPro" id="IPR004839">
    <property type="entry name" value="Aminotransferase_I/II_large"/>
</dbReference>
<evidence type="ECO:0000256" key="5">
    <source>
        <dbReference type="ARBA" id="ARBA00022898"/>
    </source>
</evidence>
<keyword evidence="5" id="KW-0663">Pyridoxal phosphate</keyword>
<protein>
    <recommendedName>
        <fullName evidence="6">Aminotransferase</fullName>
        <ecNumber evidence="6">2.6.1.-</ecNumber>
    </recommendedName>
</protein>
<name>A0A2X3B798_9HELI</name>
<dbReference type="PANTHER" id="PTHR46383:SF1">
    <property type="entry name" value="ASPARTATE AMINOTRANSFERASE"/>
    <property type="match status" value="1"/>
</dbReference>
<sequence>MEFCCSSRISNLSESATIAISTLASELKEKGRDILSFSAGEPDFDTPLPIKKAAQCALDSGFTKYTPVSGITELKVAIANKLKRENNLHYEPNQILVSNGAKQSLFNVFQALVDSGDEVIIPSPYWVTYPELVTYSGGKNVFLETSAQTQFKITPSQLANVITDKTKALILTTPSNPTGMVYSKQELTELAHVLKGSNIAVIADEIYEKLMYDGGFCSVGAVDSDMFARTITINGLSKSVAMTGWRIGYLASADTKLVKKMTNLQSQCTSNINSITQKAAIVALNGEVDSEIESMREAFARRRDLACEMINHIDGLEVLKPQGAFYLFINIQGALKNSALNDALKSNASKGGESLEFCKQALERTGLAFVPGSAFGMEGFIRMSFACSEEQIKRGLERLGDFIRTL</sequence>
<dbReference type="InterPro" id="IPR050596">
    <property type="entry name" value="AspAT/PAT-like"/>
</dbReference>
<proteinExistence type="inferred from homology"/>
<gene>
    <name evidence="8" type="ORF">NCTC13102_00276</name>
</gene>
<dbReference type="InterPro" id="IPR015422">
    <property type="entry name" value="PyrdxlP-dep_Trfase_small"/>
</dbReference>
<accession>A0A2X3B798</accession>
<evidence type="ECO:0000256" key="3">
    <source>
        <dbReference type="ARBA" id="ARBA00022576"/>
    </source>
</evidence>
<dbReference type="RefSeq" id="WP_112058258.1">
    <property type="nucleotide sequence ID" value="NZ_UAWL01000006.1"/>
</dbReference>
<evidence type="ECO:0000256" key="1">
    <source>
        <dbReference type="ARBA" id="ARBA00001933"/>
    </source>
</evidence>
<organism evidence="8 9">
    <name type="scientific">Helicobacter fennelliae</name>
    <dbReference type="NCBI Taxonomy" id="215"/>
    <lineage>
        <taxon>Bacteria</taxon>
        <taxon>Pseudomonadati</taxon>
        <taxon>Campylobacterota</taxon>
        <taxon>Epsilonproteobacteria</taxon>
        <taxon>Campylobacterales</taxon>
        <taxon>Helicobacteraceae</taxon>
        <taxon>Helicobacter</taxon>
    </lineage>
</organism>
<dbReference type="Gene3D" id="3.90.1150.10">
    <property type="entry name" value="Aspartate Aminotransferase, domain 1"/>
    <property type="match status" value="1"/>
</dbReference>
<dbReference type="Gene3D" id="3.40.640.10">
    <property type="entry name" value="Type I PLP-dependent aspartate aminotransferase-like (Major domain)"/>
    <property type="match status" value="1"/>
</dbReference>
<dbReference type="PROSITE" id="PS00105">
    <property type="entry name" value="AA_TRANSFER_CLASS_1"/>
    <property type="match status" value="1"/>
</dbReference>
<keyword evidence="4 6" id="KW-0808">Transferase</keyword>
<keyword evidence="3 6" id="KW-0032">Aminotransferase</keyword>
<dbReference type="EMBL" id="UAWL01000006">
    <property type="protein sequence ID" value="SQB97587.1"/>
    <property type="molecule type" value="Genomic_DNA"/>
</dbReference>
<dbReference type="Proteomes" id="UP000250166">
    <property type="component" value="Unassembled WGS sequence"/>
</dbReference>
<dbReference type="GO" id="GO:0008483">
    <property type="term" value="F:transaminase activity"/>
    <property type="evidence" value="ECO:0007669"/>
    <property type="project" value="UniProtKB-KW"/>
</dbReference>
<dbReference type="AlphaFoldDB" id="A0A2X3B798"/>
<dbReference type="CDD" id="cd00609">
    <property type="entry name" value="AAT_like"/>
    <property type="match status" value="1"/>
</dbReference>
<evidence type="ECO:0000313" key="8">
    <source>
        <dbReference type="EMBL" id="SQB97587.1"/>
    </source>
</evidence>
<comment type="cofactor">
    <cofactor evidence="1 6">
        <name>pyridoxal 5'-phosphate</name>
        <dbReference type="ChEBI" id="CHEBI:597326"/>
    </cofactor>
</comment>
<dbReference type="InterPro" id="IPR015421">
    <property type="entry name" value="PyrdxlP-dep_Trfase_major"/>
</dbReference>
<dbReference type="InterPro" id="IPR004838">
    <property type="entry name" value="NHTrfase_class1_PyrdxlP-BS"/>
</dbReference>
<dbReference type="GO" id="GO:0006520">
    <property type="term" value="P:amino acid metabolic process"/>
    <property type="evidence" value="ECO:0007669"/>
    <property type="project" value="InterPro"/>
</dbReference>
<evidence type="ECO:0000256" key="4">
    <source>
        <dbReference type="ARBA" id="ARBA00022679"/>
    </source>
</evidence>
<dbReference type="InterPro" id="IPR015424">
    <property type="entry name" value="PyrdxlP-dep_Trfase"/>
</dbReference>
<evidence type="ECO:0000256" key="6">
    <source>
        <dbReference type="RuleBase" id="RU000481"/>
    </source>
</evidence>
<dbReference type="EC" id="2.6.1.-" evidence="6"/>
<evidence type="ECO:0000313" key="9">
    <source>
        <dbReference type="Proteomes" id="UP000250166"/>
    </source>
</evidence>
<evidence type="ECO:0000259" key="7">
    <source>
        <dbReference type="Pfam" id="PF00155"/>
    </source>
</evidence>
<dbReference type="PANTHER" id="PTHR46383">
    <property type="entry name" value="ASPARTATE AMINOTRANSFERASE"/>
    <property type="match status" value="1"/>
</dbReference>
<dbReference type="SUPFAM" id="SSF53383">
    <property type="entry name" value="PLP-dependent transferases"/>
    <property type="match status" value="1"/>
</dbReference>
<dbReference type="GO" id="GO:0030170">
    <property type="term" value="F:pyridoxal phosphate binding"/>
    <property type="evidence" value="ECO:0007669"/>
    <property type="project" value="InterPro"/>
</dbReference>
<evidence type="ECO:0000256" key="2">
    <source>
        <dbReference type="ARBA" id="ARBA00007441"/>
    </source>
</evidence>
<feature type="domain" description="Aminotransferase class I/classII large" evidence="7">
    <location>
        <begin position="33"/>
        <end position="399"/>
    </location>
</feature>
<comment type="similarity">
    <text evidence="2 6">Belongs to the class-I pyridoxal-phosphate-dependent aminotransferase family.</text>
</comment>
<dbReference type="Pfam" id="PF00155">
    <property type="entry name" value="Aminotran_1_2"/>
    <property type="match status" value="1"/>
</dbReference>
<reference evidence="8 9" key="1">
    <citation type="submission" date="2018-06" db="EMBL/GenBank/DDBJ databases">
        <authorList>
            <consortium name="Pathogen Informatics"/>
            <person name="Doyle S."/>
        </authorList>
    </citation>
    <scope>NUCLEOTIDE SEQUENCE [LARGE SCALE GENOMIC DNA]</scope>
    <source>
        <strain evidence="8 9">NCTC13102</strain>
    </source>
</reference>